<feature type="compositionally biased region" description="Polar residues" evidence="1">
    <location>
        <begin position="382"/>
        <end position="397"/>
    </location>
</feature>
<feature type="region of interest" description="Disordered" evidence="1">
    <location>
        <begin position="1"/>
        <end position="28"/>
    </location>
</feature>
<feature type="region of interest" description="Disordered" evidence="1">
    <location>
        <begin position="260"/>
        <end position="288"/>
    </location>
</feature>
<feature type="compositionally biased region" description="Basic residues" evidence="1">
    <location>
        <begin position="72"/>
        <end position="82"/>
    </location>
</feature>
<feature type="compositionally biased region" description="Basic and acidic residues" evidence="1">
    <location>
        <begin position="464"/>
        <end position="475"/>
    </location>
</feature>
<feature type="compositionally biased region" description="Polar residues" evidence="1">
    <location>
        <begin position="131"/>
        <end position="156"/>
    </location>
</feature>
<dbReference type="EnsemblMetazoa" id="XM_031931317">
    <property type="protein sequence ID" value="XP_031787177"/>
    <property type="gene ID" value="LOC103316231"/>
</dbReference>
<feature type="region of interest" description="Disordered" evidence="1">
    <location>
        <begin position="44"/>
        <end position="247"/>
    </location>
</feature>
<proteinExistence type="predicted"/>
<dbReference type="SMART" id="SM00384">
    <property type="entry name" value="AT_hook"/>
    <property type="match status" value="4"/>
</dbReference>
<dbReference type="KEGG" id="nvi:103316231"/>
<feature type="region of interest" description="Disordered" evidence="1">
    <location>
        <begin position="443"/>
        <end position="507"/>
    </location>
</feature>
<evidence type="ECO:0000313" key="3">
    <source>
        <dbReference type="Proteomes" id="UP000002358"/>
    </source>
</evidence>
<dbReference type="RefSeq" id="XP_031787177.1">
    <property type="nucleotide sequence ID" value="XM_031931317.1"/>
</dbReference>
<feature type="region of interest" description="Disordered" evidence="1">
    <location>
        <begin position="366"/>
        <end position="398"/>
    </location>
</feature>
<dbReference type="PRINTS" id="PR00929">
    <property type="entry name" value="ATHOOK"/>
</dbReference>
<name>A0A7M7QI65_NASVI</name>
<keyword evidence="3" id="KW-1185">Reference proteome</keyword>
<feature type="region of interest" description="Disordered" evidence="1">
    <location>
        <begin position="307"/>
        <end position="337"/>
    </location>
</feature>
<evidence type="ECO:0000256" key="1">
    <source>
        <dbReference type="SAM" id="MobiDB-lite"/>
    </source>
</evidence>
<feature type="compositionally biased region" description="Basic and acidic residues" evidence="1">
    <location>
        <begin position="443"/>
        <end position="457"/>
    </location>
</feature>
<dbReference type="GeneID" id="103316231"/>
<dbReference type="Proteomes" id="UP000002358">
    <property type="component" value="Chromosome 5"/>
</dbReference>
<dbReference type="GO" id="GO:0003677">
    <property type="term" value="F:DNA binding"/>
    <property type="evidence" value="ECO:0007669"/>
    <property type="project" value="InterPro"/>
</dbReference>
<protein>
    <submittedName>
        <fullName evidence="2">Uncharacterized protein</fullName>
    </submittedName>
</protein>
<dbReference type="InParanoid" id="A0A7M7QI65"/>
<feature type="compositionally biased region" description="Polar residues" evidence="1">
    <location>
        <begin position="185"/>
        <end position="195"/>
    </location>
</feature>
<feature type="compositionally biased region" description="Basic and acidic residues" evidence="1">
    <location>
        <begin position="274"/>
        <end position="285"/>
    </location>
</feature>
<organism evidence="2 3">
    <name type="scientific">Nasonia vitripennis</name>
    <name type="common">Parasitic wasp</name>
    <dbReference type="NCBI Taxonomy" id="7425"/>
    <lineage>
        <taxon>Eukaryota</taxon>
        <taxon>Metazoa</taxon>
        <taxon>Ecdysozoa</taxon>
        <taxon>Arthropoda</taxon>
        <taxon>Hexapoda</taxon>
        <taxon>Insecta</taxon>
        <taxon>Pterygota</taxon>
        <taxon>Neoptera</taxon>
        <taxon>Endopterygota</taxon>
        <taxon>Hymenoptera</taxon>
        <taxon>Apocrita</taxon>
        <taxon>Proctotrupomorpha</taxon>
        <taxon>Chalcidoidea</taxon>
        <taxon>Pteromalidae</taxon>
        <taxon>Pteromalinae</taxon>
        <taxon>Nasonia</taxon>
    </lineage>
</organism>
<evidence type="ECO:0000313" key="2">
    <source>
        <dbReference type="EnsemblMetazoa" id="XP_031787177"/>
    </source>
</evidence>
<dbReference type="AlphaFoldDB" id="A0A7M7QI65"/>
<sequence length="507" mass="57240">MKTILQNPMAGNKRRPGRPRKKPMDYPLPDCEFLKVSKIEPLNFEDEMMKNPPYTYPQKKKLGRPPKSDKFSKKKKHHRSKKMTTEGGNLILRTIKVEQSDSPTVELQDDAPLQRLRRSSRVSVEDIKTEPNGSPSSDRQRNGTSTRRTRKSSQISIDDIKNEIPYDQLAQDALKFQKSKAGRPTRQSYSSSQTKVPEVESIPLSERLEPIAGMSRSELLKNPMASLKKKPGRPKKNQEEPKQVYDLTKLDSLKVKLTRLPDHVKPQQQLPKLLQDRPSEFKSQETSHSVKFAPQLTVLITKTEIVKKKSNDSDSEPVPSTSKANVTGRVAKRKRGRPFKIPRIPQSVIDKLEKIIPEIKDEAKIAEVTPDTSESVEEAPVSNGNVEDQAIENSASPIIQIVDQTREYSPDIPSRDSPIVYAKEMINEIIGSLEVEIETSEPIRVEDIPLPPEKTEKVEEDQQQDNKIDLDESERVGSSASDKNDEKIDVVTVVDTPADTISTNEIP</sequence>
<feature type="compositionally biased region" description="Basic and acidic residues" evidence="1">
    <location>
        <begin position="236"/>
        <end position="247"/>
    </location>
</feature>
<accession>A0A7M7QI65</accession>
<dbReference type="InterPro" id="IPR017956">
    <property type="entry name" value="AT_hook_DNA-bd_motif"/>
</dbReference>
<reference evidence="2" key="1">
    <citation type="submission" date="2021-01" db="UniProtKB">
        <authorList>
            <consortium name="EnsemblMetazoa"/>
        </authorList>
    </citation>
    <scope>IDENTIFICATION</scope>
</reference>
<feature type="compositionally biased region" description="Basic residues" evidence="1">
    <location>
        <begin position="12"/>
        <end position="21"/>
    </location>
</feature>